<feature type="region of interest" description="Disordered" evidence="1">
    <location>
        <begin position="40"/>
        <end position="75"/>
    </location>
</feature>
<proteinExistence type="predicted"/>
<comment type="caution">
    <text evidence="2">The sequence shown here is derived from an EMBL/GenBank/DDBJ whole genome shotgun (WGS) entry which is preliminary data.</text>
</comment>
<organism evidence="2 3">
    <name type="scientific">Streptomyces avermitilis</name>
    <dbReference type="NCBI Taxonomy" id="33903"/>
    <lineage>
        <taxon>Bacteria</taxon>
        <taxon>Bacillati</taxon>
        <taxon>Actinomycetota</taxon>
        <taxon>Actinomycetes</taxon>
        <taxon>Kitasatosporales</taxon>
        <taxon>Streptomycetaceae</taxon>
        <taxon>Streptomyces</taxon>
    </lineage>
</organism>
<dbReference type="AlphaFoldDB" id="A0A4D4MGD6"/>
<evidence type="ECO:0000313" key="2">
    <source>
        <dbReference type="EMBL" id="GDY70886.1"/>
    </source>
</evidence>
<dbReference type="Proteomes" id="UP000299211">
    <property type="component" value="Unassembled WGS sequence"/>
</dbReference>
<gene>
    <name evidence="2" type="ORF">SAV31267_003710</name>
</gene>
<name>A0A4D4MGD6_STRAX</name>
<evidence type="ECO:0000313" key="3">
    <source>
        <dbReference type="Proteomes" id="UP000299211"/>
    </source>
</evidence>
<sequence>MGGGGGGHDSVVQAGVAAAAAQDEGEVAAGFGEQVPAVEAAAVVHHEHGRSDVDGRQGDVDHGSDPGPDRRSRGAGVLAEGVDDVDGHPGGEDRAGLPQCAQLRERPGLLLGRAGLAGGDLVQLGVGPFGDHGQELQLAVVVDGGDLLVLQVLEAGGDLVAAPGGPADQLVRHPGNIHHRSAPRGNGARLGRQPQRLADLSGNELVVER</sequence>
<dbReference type="EMBL" id="BJHY01000001">
    <property type="protein sequence ID" value="GDY70886.1"/>
    <property type="molecule type" value="Genomic_DNA"/>
</dbReference>
<accession>A0A4D4MGD6</accession>
<feature type="compositionally biased region" description="Basic and acidic residues" evidence="1">
    <location>
        <begin position="44"/>
        <end position="72"/>
    </location>
</feature>
<protein>
    <submittedName>
        <fullName evidence="2">Uncharacterized protein</fullName>
    </submittedName>
</protein>
<reference evidence="2 3" key="1">
    <citation type="submission" date="2019-04" db="EMBL/GenBank/DDBJ databases">
        <title>Draft genome sequences of Streptomyces avermitilis ATCC 31267.</title>
        <authorList>
            <person name="Komaki H."/>
            <person name="Tamura T."/>
            <person name="Hosoyama A."/>
        </authorList>
    </citation>
    <scope>NUCLEOTIDE SEQUENCE [LARGE SCALE GENOMIC DNA]</scope>
    <source>
        <strain evidence="2 3">ATCC 31267</strain>
    </source>
</reference>
<evidence type="ECO:0000256" key="1">
    <source>
        <dbReference type="SAM" id="MobiDB-lite"/>
    </source>
</evidence>